<reference evidence="2 3" key="1">
    <citation type="submission" date="2019-08" db="EMBL/GenBank/DDBJ databases">
        <title>In-depth cultivation of the pig gut microbiome towards novel bacterial diversity and tailored functional studies.</title>
        <authorList>
            <person name="Wylensek D."/>
            <person name="Hitch T.C.A."/>
            <person name="Clavel T."/>
        </authorList>
    </citation>
    <scope>NUCLEOTIDE SEQUENCE [LARGE SCALE GENOMIC DNA]</scope>
    <source>
        <strain evidence="2 3">BBE-744-WT-12</strain>
    </source>
</reference>
<keyword evidence="1" id="KW-0472">Membrane</keyword>
<organism evidence="2 3">
    <name type="scientific">Victivallis lenta</name>
    <dbReference type="NCBI Taxonomy" id="2606640"/>
    <lineage>
        <taxon>Bacteria</taxon>
        <taxon>Pseudomonadati</taxon>
        <taxon>Lentisphaerota</taxon>
        <taxon>Lentisphaeria</taxon>
        <taxon>Victivallales</taxon>
        <taxon>Victivallaceae</taxon>
        <taxon>Victivallis</taxon>
    </lineage>
</organism>
<dbReference type="Proteomes" id="UP000435649">
    <property type="component" value="Unassembled WGS sequence"/>
</dbReference>
<keyword evidence="1" id="KW-1133">Transmembrane helix</keyword>
<dbReference type="PANTHER" id="PTHR30093">
    <property type="entry name" value="GENERAL SECRETION PATHWAY PROTEIN G"/>
    <property type="match status" value="1"/>
</dbReference>
<evidence type="ECO:0000256" key="1">
    <source>
        <dbReference type="SAM" id="Phobius"/>
    </source>
</evidence>
<dbReference type="InterPro" id="IPR012902">
    <property type="entry name" value="N_methyl_site"/>
</dbReference>
<dbReference type="InterPro" id="IPR045584">
    <property type="entry name" value="Pilin-like"/>
</dbReference>
<comment type="caution">
    <text evidence="2">The sequence shown here is derived from an EMBL/GenBank/DDBJ whole genome shotgun (WGS) entry which is preliminary data.</text>
</comment>
<dbReference type="Gene3D" id="3.30.700.10">
    <property type="entry name" value="Glycoprotein, Type 4 Pilin"/>
    <property type="match status" value="1"/>
</dbReference>
<gene>
    <name evidence="2" type="ORF">FYJ85_03480</name>
</gene>
<dbReference type="RefSeq" id="WP_154416999.1">
    <property type="nucleotide sequence ID" value="NZ_CALXOB010000013.1"/>
</dbReference>
<protein>
    <submittedName>
        <fullName evidence="2">Type II secretion system protein</fullName>
    </submittedName>
</protein>
<sequence length="259" mass="28907">MKKNAAFTLIELLVVIAIIAVLASMLLPALQKARTSAHVTKCKSNMKQMAQGLILYTGDFNDQFPTHKGLPAPTDKEQGDGIKYQSTYWMHYSIERYGFGEKIFACPYNGHNPVSDNTDGWRLGLGLGKLKDWCMTDNSRTFYSMNGRLLMHVDQWKKPNAGGKVSRCDAPSKTVAVLEYGTPTCIDGVSNLKNTSSRIATSENSIRDHFGASSNFAMVDGHVEGLGYMQNPNRIHLVPRRDLLVPTDWYWGTVWQLAL</sequence>
<dbReference type="PANTHER" id="PTHR30093:SF2">
    <property type="entry name" value="TYPE II SECRETION SYSTEM PROTEIN H"/>
    <property type="match status" value="1"/>
</dbReference>
<feature type="transmembrane region" description="Helical" evidence="1">
    <location>
        <begin position="6"/>
        <end position="27"/>
    </location>
</feature>
<dbReference type="AlphaFoldDB" id="A0A844FYD3"/>
<name>A0A844FYD3_9BACT</name>
<keyword evidence="1" id="KW-0812">Transmembrane</keyword>
<evidence type="ECO:0000313" key="2">
    <source>
        <dbReference type="EMBL" id="MST96106.1"/>
    </source>
</evidence>
<evidence type="ECO:0000313" key="3">
    <source>
        <dbReference type="Proteomes" id="UP000435649"/>
    </source>
</evidence>
<accession>A0A844FYD3</accession>
<dbReference type="NCBIfam" id="TIGR02532">
    <property type="entry name" value="IV_pilin_GFxxxE"/>
    <property type="match status" value="1"/>
</dbReference>
<dbReference type="Pfam" id="PF07963">
    <property type="entry name" value="N_methyl"/>
    <property type="match status" value="1"/>
</dbReference>
<proteinExistence type="predicted"/>
<dbReference type="EMBL" id="VUNS01000002">
    <property type="protein sequence ID" value="MST96106.1"/>
    <property type="molecule type" value="Genomic_DNA"/>
</dbReference>
<keyword evidence="3" id="KW-1185">Reference proteome</keyword>
<dbReference type="SUPFAM" id="SSF54523">
    <property type="entry name" value="Pili subunits"/>
    <property type="match status" value="1"/>
</dbReference>